<accession>A0ABW6BJX3</accession>
<reference evidence="6" key="1">
    <citation type="journal article" date="2019" name="Int. J. Syst. Evol. Microbiol.">
        <title>The Global Catalogue of Microorganisms (GCM) 10K type strain sequencing project: providing services to taxonomists for standard genome sequencing and annotation.</title>
        <authorList>
            <consortium name="The Broad Institute Genomics Platform"/>
            <consortium name="The Broad Institute Genome Sequencing Center for Infectious Disease"/>
            <person name="Wu L."/>
            <person name="Ma J."/>
        </authorList>
    </citation>
    <scope>NUCLEOTIDE SEQUENCE [LARGE SCALE GENOMIC DNA]</scope>
    <source>
        <strain evidence="6">KCTC 22814</strain>
    </source>
</reference>
<evidence type="ECO:0000256" key="3">
    <source>
        <dbReference type="ARBA" id="ARBA00023295"/>
    </source>
</evidence>
<dbReference type="RefSeq" id="WP_320184625.1">
    <property type="nucleotide sequence ID" value="NZ_CP138332.1"/>
</dbReference>
<name>A0ABW6BJX3_9SPHI</name>
<dbReference type="Proteomes" id="UP001597525">
    <property type="component" value="Unassembled WGS sequence"/>
</dbReference>
<protein>
    <submittedName>
        <fullName evidence="5">Family 43 glycosylhydrolase</fullName>
    </submittedName>
</protein>
<dbReference type="Pfam" id="PF04616">
    <property type="entry name" value="Glyco_hydro_43"/>
    <property type="match status" value="1"/>
</dbReference>
<evidence type="ECO:0000256" key="1">
    <source>
        <dbReference type="ARBA" id="ARBA00009865"/>
    </source>
</evidence>
<dbReference type="InterPro" id="IPR023296">
    <property type="entry name" value="Glyco_hydro_beta-prop_sf"/>
</dbReference>
<sequence>MRALLLTLASIFALTFATVYGQEKQRSSFQQISNDSFWSTENGLPIYSQGGGIFKFKDPDSGQYKYYWYGVHYKEAERYRQDPSVTHDHATFEGVTCYTSSDLSNWKYERTVLAKEETNKKDANPWVGRLGVAFIASLNQYAMFVQHQDQVLVALADQPTGDFKVSHFINMKNMIGTPNTGDQTVFTDEDTGKSYLVYSYGRGRNKIYISEIGLKDGKVGLLDCTEIFKGEGREGNCMFKYKGKYYMCASNLYGWDSSFAYYLMSDDIRGPYLPTNDMKIMEGSESDYAHVSQTGFFVSLKGTLEETVIYCGDRWANFAGNGLGYNQWCPISFEGDRPIFNSLSAWQLTAESGQWKVATDNNFVKNGSFEADRKYIPSKVKPVQEDLLGWKTEVIQGTAISQQDSISPVLNYYNTTADRKEVTGEKSLKIHDRVSYKRKISQKIKSTKYVQLSSGKYTLRAKVKNSSGFNNLVLYAKNQKKTYRYTVVGETAAWKKIKIENISIRHGEVEIGILADGNADAVCYVDDIELVKTVK</sequence>
<dbReference type="PANTHER" id="PTHR22925">
    <property type="entry name" value="GLYCOSYL HYDROLASE 43 FAMILY MEMBER"/>
    <property type="match status" value="1"/>
</dbReference>
<keyword evidence="6" id="KW-1185">Reference proteome</keyword>
<dbReference type="InterPro" id="IPR006710">
    <property type="entry name" value="Glyco_hydro_43"/>
</dbReference>
<evidence type="ECO:0000313" key="5">
    <source>
        <dbReference type="EMBL" id="MFD2969137.1"/>
    </source>
</evidence>
<organism evidence="5 6">
    <name type="scientific">Sphingobacterium bambusae</name>
    <dbReference type="NCBI Taxonomy" id="662858"/>
    <lineage>
        <taxon>Bacteria</taxon>
        <taxon>Pseudomonadati</taxon>
        <taxon>Bacteroidota</taxon>
        <taxon>Sphingobacteriia</taxon>
        <taxon>Sphingobacteriales</taxon>
        <taxon>Sphingobacteriaceae</taxon>
        <taxon>Sphingobacterium</taxon>
    </lineage>
</organism>
<comment type="similarity">
    <text evidence="1 4">Belongs to the glycosyl hydrolase 43 family.</text>
</comment>
<dbReference type="EMBL" id="JBHUPB010000011">
    <property type="protein sequence ID" value="MFD2969137.1"/>
    <property type="molecule type" value="Genomic_DNA"/>
</dbReference>
<keyword evidence="3 4" id="KW-0326">Glycosidase</keyword>
<comment type="caution">
    <text evidence="5">The sequence shown here is derived from an EMBL/GenBank/DDBJ whole genome shotgun (WGS) entry which is preliminary data.</text>
</comment>
<evidence type="ECO:0000256" key="2">
    <source>
        <dbReference type="ARBA" id="ARBA00022801"/>
    </source>
</evidence>
<evidence type="ECO:0000313" key="6">
    <source>
        <dbReference type="Proteomes" id="UP001597525"/>
    </source>
</evidence>
<proteinExistence type="inferred from homology"/>
<dbReference type="SUPFAM" id="SSF75005">
    <property type="entry name" value="Arabinanase/levansucrase/invertase"/>
    <property type="match status" value="1"/>
</dbReference>
<dbReference type="Gene3D" id="2.115.10.20">
    <property type="entry name" value="Glycosyl hydrolase domain, family 43"/>
    <property type="match status" value="1"/>
</dbReference>
<dbReference type="Gene3D" id="2.60.120.260">
    <property type="entry name" value="Galactose-binding domain-like"/>
    <property type="match status" value="1"/>
</dbReference>
<dbReference type="CDD" id="cd18823">
    <property type="entry name" value="GH43_RcAra43A-like"/>
    <property type="match status" value="1"/>
</dbReference>
<evidence type="ECO:0000256" key="4">
    <source>
        <dbReference type="RuleBase" id="RU361187"/>
    </source>
</evidence>
<dbReference type="PANTHER" id="PTHR22925:SF3">
    <property type="entry name" value="GLYCOSYL HYDROLASE FAMILY PROTEIN 43"/>
    <property type="match status" value="1"/>
</dbReference>
<gene>
    <name evidence="5" type="ORF">ACFS7Y_17215</name>
</gene>
<keyword evidence="2 4" id="KW-0378">Hydrolase</keyword>